<dbReference type="InterPro" id="IPR005119">
    <property type="entry name" value="LysR_subst-bd"/>
</dbReference>
<gene>
    <name evidence="6" type="ORF">LP43_1203</name>
</gene>
<dbReference type="EMBL" id="JRQD01000003">
    <property type="protein sequence ID" value="KGM06711.1"/>
    <property type="molecule type" value="Genomic_DNA"/>
</dbReference>
<evidence type="ECO:0000256" key="1">
    <source>
        <dbReference type="ARBA" id="ARBA00009437"/>
    </source>
</evidence>
<dbReference type="CDD" id="cd08413">
    <property type="entry name" value="PBP2_CysB_like"/>
    <property type="match status" value="1"/>
</dbReference>
<proteinExistence type="inferred from homology"/>
<accession>A0A0A0BFL1</accession>
<evidence type="ECO:0000259" key="5">
    <source>
        <dbReference type="PROSITE" id="PS50931"/>
    </source>
</evidence>
<organism evidence="6 7">
    <name type="scientific">Methylophaga thiooxydans</name>
    <dbReference type="NCBI Taxonomy" id="392484"/>
    <lineage>
        <taxon>Bacteria</taxon>
        <taxon>Pseudomonadati</taxon>
        <taxon>Pseudomonadota</taxon>
        <taxon>Gammaproteobacteria</taxon>
        <taxon>Thiotrichales</taxon>
        <taxon>Piscirickettsiaceae</taxon>
        <taxon>Methylophaga</taxon>
    </lineage>
</organism>
<dbReference type="Proteomes" id="UP000029999">
    <property type="component" value="Unassembled WGS sequence"/>
</dbReference>
<dbReference type="Gene3D" id="1.10.10.10">
    <property type="entry name" value="Winged helix-like DNA-binding domain superfamily/Winged helix DNA-binding domain"/>
    <property type="match status" value="1"/>
</dbReference>
<dbReference type="Pfam" id="PF03466">
    <property type="entry name" value="LysR_substrate"/>
    <property type="match status" value="1"/>
</dbReference>
<dbReference type="Gene3D" id="3.40.190.10">
    <property type="entry name" value="Periplasmic binding protein-like II"/>
    <property type="match status" value="2"/>
</dbReference>
<comment type="similarity">
    <text evidence="1">Belongs to the LysR transcriptional regulatory family.</text>
</comment>
<protein>
    <submittedName>
        <fullName evidence="6">Cys regulon transcriptional activator CysB</fullName>
    </submittedName>
</protein>
<name>A0A0A0BFL1_9GAMM</name>
<dbReference type="AlphaFoldDB" id="A0A0A0BFL1"/>
<dbReference type="PANTHER" id="PTHR30126">
    <property type="entry name" value="HTH-TYPE TRANSCRIPTIONAL REGULATOR"/>
    <property type="match status" value="1"/>
</dbReference>
<evidence type="ECO:0000313" key="6">
    <source>
        <dbReference type="EMBL" id="KGM06711.1"/>
    </source>
</evidence>
<dbReference type="STRING" id="392484.LP43_1203"/>
<keyword evidence="2" id="KW-0805">Transcription regulation</keyword>
<dbReference type="PRINTS" id="PR00039">
    <property type="entry name" value="HTHLYSR"/>
</dbReference>
<evidence type="ECO:0000256" key="4">
    <source>
        <dbReference type="ARBA" id="ARBA00023163"/>
    </source>
</evidence>
<dbReference type="PROSITE" id="PS50931">
    <property type="entry name" value="HTH_LYSR"/>
    <property type="match status" value="1"/>
</dbReference>
<evidence type="ECO:0000256" key="3">
    <source>
        <dbReference type="ARBA" id="ARBA00023125"/>
    </source>
</evidence>
<evidence type="ECO:0000256" key="2">
    <source>
        <dbReference type="ARBA" id="ARBA00023015"/>
    </source>
</evidence>
<dbReference type="InterPro" id="IPR000847">
    <property type="entry name" value="LysR_HTH_N"/>
</dbReference>
<dbReference type="InterPro" id="IPR036388">
    <property type="entry name" value="WH-like_DNA-bd_sf"/>
</dbReference>
<dbReference type="InterPro" id="IPR036390">
    <property type="entry name" value="WH_DNA-bd_sf"/>
</dbReference>
<dbReference type="NCBIfam" id="NF009327">
    <property type="entry name" value="PRK12684.1"/>
    <property type="match status" value="1"/>
</dbReference>
<comment type="caution">
    <text evidence="6">The sequence shown here is derived from an EMBL/GenBank/DDBJ whole genome shotgun (WGS) entry which is preliminary data.</text>
</comment>
<feature type="domain" description="HTH lysR-type" evidence="5">
    <location>
        <begin position="1"/>
        <end position="59"/>
    </location>
</feature>
<keyword evidence="3" id="KW-0238">DNA-binding</keyword>
<dbReference type="GO" id="GO:0000976">
    <property type="term" value="F:transcription cis-regulatory region binding"/>
    <property type="evidence" value="ECO:0007669"/>
    <property type="project" value="TreeGrafter"/>
</dbReference>
<sequence length="307" mass="34168">MQLHQLRYVREIVKNNLSISEAAKVLKTSQPSVSSQLQQLEQELKLKIFERRGKRLVAVTPLGETIVEIAERILKDVNNIHCLASDNHNEASGTLSIGTTLTQALYALPSAIKTFSERYPNVHLNMLQGTPREISELAAEGEIDIAIATEALEHNSALHTFPCYDWNRTIVVPKNHPLTKEKILTLEAVSKYPILTYMMDYTGRALQDASFKERGLEPNVIFTATDADVIKTYVGLGMGIGIIASMAFNMKKDTPLVGLDASHLFRPSTTLLGFRKGGHLRAYTYAFIECFAPHLTQETIQARTSEA</sequence>
<evidence type="ECO:0000313" key="7">
    <source>
        <dbReference type="Proteomes" id="UP000029999"/>
    </source>
</evidence>
<dbReference type="GO" id="GO:0019344">
    <property type="term" value="P:cysteine biosynthetic process"/>
    <property type="evidence" value="ECO:0007669"/>
    <property type="project" value="TreeGrafter"/>
</dbReference>
<dbReference type="RefSeq" id="WP_036313207.1">
    <property type="nucleotide sequence ID" value="NZ_JRQD01000003.1"/>
</dbReference>
<keyword evidence="4" id="KW-0804">Transcription</keyword>
<dbReference type="SUPFAM" id="SSF46785">
    <property type="entry name" value="Winged helix' DNA-binding domain"/>
    <property type="match status" value="1"/>
</dbReference>
<dbReference type="SUPFAM" id="SSF53850">
    <property type="entry name" value="Periplasmic binding protein-like II"/>
    <property type="match status" value="1"/>
</dbReference>
<dbReference type="PANTHER" id="PTHR30126:SF6">
    <property type="entry name" value="HTH-TYPE TRANSCRIPTIONAL REGULATOR CYSB-RELATED"/>
    <property type="match status" value="1"/>
</dbReference>
<dbReference type="Pfam" id="PF00126">
    <property type="entry name" value="HTH_1"/>
    <property type="match status" value="1"/>
</dbReference>
<reference evidence="6 7" key="1">
    <citation type="submission" date="2014-09" db="EMBL/GenBank/DDBJ databases">
        <authorList>
            <person name="Grob C."/>
            <person name="Taubert M."/>
            <person name="Howat A.M."/>
            <person name="Burns O.J."/>
            <person name="Dixon J.L."/>
            <person name="Chen Y."/>
            <person name="Murrell J.C."/>
        </authorList>
    </citation>
    <scope>NUCLEOTIDE SEQUENCE [LARGE SCALE GENOMIC DNA]</scope>
    <source>
        <strain evidence="6">L4</strain>
    </source>
</reference>
<dbReference type="GO" id="GO:0003700">
    <property type="term" value="F:DNA-binding transcription factor activity"/>
    <property type="evidence" value="ECO:0007669"/>
    <property type="project" value="InterPro"/>
</dbReference>
<dbReference type="InterPro" id="IPR037423">
    <property type="entry name" value="CysB_PBP2"/>
</dbReference>